<name>A0ABX7B336_9PROT</name>
<keyword evidence="3" id="KW-0902">Two-component regulatory system</keyword>
<dbReference type="PANTHER" id="PTHR32071">
    <property type="entry name" value="TRANSCRIPTIONAL REGULATORY PROTEIN"/>
    <property type="match status" value="1"/>
</dbReference>
<feature type="domain" description="Response regulatory" evidence="10">
    <location>
        <begin position="6"/>
        <end position="120"/>
    </location>
</feature>
<dbReference type="CDD" id="cd00009">
    <property type="entry name" value="AAA"/>
    <property type="match status" value="1"/>
</dbReference>
<protein>
    <submittedName>
        <fullName evidence="11">Sigma-54-dependent Fis family transcriptional regulator</fullName>
    </submittedName>
</protein>
<dbReference type="InterPro" id="IPR003593">
    <property type="entry name" value="AAA+_ATPase"/>
</dbReference>
<dbReference type="SUPFAM" id="SSF52540">
    <property type="entry name" value="P-loop containing nucleoside triphosphate hydrolases"/>
    <property type="match status" value="1"/>
</dbReference>
<evidence type="ECO:0000256" key="7">
    <source>
        <dbReference type="ARBA" id="ARBA00023163"/>
    </source>
</evidence>
<dbReference type="Proteomes" id="UP000595197">
    <property type="component" value="Chromosome"/>
</dbReference>
<dbReference type="CDD" id="cd17549">
    <property type="entry name" value="REC_DctD-like"/>
    <property type="match status" value="1"/>
</dbReference>
<feature type="modified residue" description="4-aspartylphosphate" evidence="8">
    <location>
        <position position="55"/>
    </location>
</feature>
<dbReference type="PROSITE" id="PS00676">
    <property type="entry name" value="SIGMA54_INTERACT_2"/>
    <property type="match status" value="1"/>
</dbReference>
<dbReference type="InterPro" id="IPR058031">
    <property type="entry name" value="AAA_lid_NorR"/>
</dbReference>
<dbReference type="Pfam" id="PF00072">
    <property type="entry name" value="Response_reg"/>
    <property type="match status" value="1"/>
</dbReference>
<evidence type="ECO:0000313" key="12">
    <source>
        <dbReference type="Proteomes" id="UP000595197"/>
    </source>
</evidence>
<dbReference type="RefSeq" id="WP_201071839.1">
    <property type="nucleotide sequence ID" value="NZ_CP067420.1"/>
</dbReference>
<evidence type="ECO:0000256" key="6">
    <source>
        <dbReference type="ARBA" id="ARBA00023159"/>
    </source>
</evidence>
<evidence type="ECO:0000256" key="8">
    <source>
        <dbReference type="PROSITE-ProRule" id="PRU00169"/>
    </source>
</evidence>
<dbReference type="Gene3D" id="3.40.50.300">
    <property type="entry name" value="P-loop containing nucleotide triphosphate hydrolases"/>
    <property type="match status" value="1"/>
</dbReference>
<evidence type="ECO:0000256" key="2">
    <source>
        <dbReference type="ARBA" id="ARBA00022840"/>
    </source>
</evidence>
<keyword evidence="7" id="KW-0804">Transcription</keyword>
<keyword evidence="6" id="KW-0010">Activator</keyword>
<gene>
    <name evidence="11" type="ORF">IGS68_17365</name>
</gene>
<dbReference type="InterPro" id="IPR025662">
    <property type="entry name" value="Sigma_54_int_dom_ATP-bd_1"/>
</dbReference>
<sequence>MQDSLTVLLVEDDNAVRAASIQTFQLAGIEAKGFGAAEPVRDMIHPDFPGVIVTDVRLPGMNGLALLDHAMRVDPKLPVVLITGHGDIAMAVDAMRVGAYDFIEKPFPTDRLVNSVQRALERRALTLEVETLRRKLSDREGIESILLGQSPAIQEVRRVILQVADTAADVLILGETGTGKELVARCLHQFSRRRDANFVAINCGAMPETMFESEIFGHESGAFTGASRQRIGRLEHADGGTLLLDEIESMPLALQVKLLRALQERVVERLGSNREIPIDIRIVAATKEDLAELSRQQRFRSDLYYRLNVISVTLPPLRERREDVPLLFEHFVLQAAARYRREAPVLSSAQRRQLMAHAWPGNVRELRNVADRFVLGIHGTPLDPAGDAASAEPPSFAEQVDAFERAVISEAMARHQGNIGAVSDSLKLPRKTLYDRLKRLNLPIETFR</sequence>
<dbReference type="Pfam" id="PF00158">
    <property type="entry name" value="Sigma54_activat"/>
    <property type="match status" value="1"/>
</dbReference>
<organism evidence="11 12">
    <name type="scientific">Skermanella cutis</name>
    <dbReference type="NCBI Taxonomy" id="2775420"/>
    <lineage>
        <taxon>Bacteria</taxon>
        <taxon>Pseudomonadati</taxon>
        <taxon>Pseudomonadota</taxon>
        <taxon>Alphaproteobacteria</taxon>
        <taxon>Rhodospirillales</taxon>
        <taxon>Azospirillaceae</taxon>
        <taxon>Skermanella</taxon>
    </lineage>
</organism>
<keyword evidence="1" id="KW-0547">Nucleotide-binding</keyword>
<dbReference type="InterPro" id="IPR027417">
    <property type="entry name" value="P-loop_NTPase"/>
</dbReference>
<proteinExistence type="predicted"/>
<dbReference type="PROSITE" id="PS50110">
    <property type="entry name" value="RESPONSE_REGULATORY"/>
    <property type="match status" value="1"/>
</dbReference>
<evidence type="ECO:0000313" key="11">
    <source>
        <dbReference type="EMBL" id="QQP87842.1"/>
    </source>
</evidence>
<dbReference type="Pfam" id="PF25601">
    <property type="entry name" value="AAA_lid_14"/>
    <property type="match status" value="1"/>
</dbReference>
<keyword evidence="2" id="KW-0067">ATP-binding</keyword>
<dbReference type="SUPFAM" id="SSF52172">
    <property type="entry name" value="CheY-like"/>
    <property type="match status" value="1"/>
</dbReference>
<dbReference type="InterPro" id="IPR025943">
    <property type="entry name" value="Sigma_54_int_dom_ATP-bd_2"/>
</dbReference>
<dbReference type="SMART" id="SM00382">
    <property type="entry name" value="AAA"/>
    <property type="match status" value="1"/>
</dbReference>
<evidence type="ECO:0000259" key="10">
    <source>
        <dbReference type="PROSITE" id="PS50110"/>
    </source>
</evidence>
<dbReference type="Gene3D" id="1.10.10.60">
    <property type="entry name" value="Homeodomain-like"/>
    <property type="match status" value="1"/>
</dbReference>
<keyword evidence="8" id="KW-0597">Phosphoprotein</keyword>
<accession>A0ABX7B336</accession>
<keyword evidence="4" id="KW-0805">Transcription regulation</keyword>
<evidence type="ECO:0000256" key="3">
    <source>
        <dbReference type="ARBA" id="ARBA00023012"/>
    </source>
</evidence>
<dbReference type="InterPro" id="IPR009057">
    <property type="entry name" value="Homeodomain-like_sf"/>
</dbReference>
<dbReference type="InterPro" id="IPR025944">
    <property type="entry name" value="Sigma_54_int_dom_CS"/>
</dbReference>
<dbReference type="InterPro" id="IPR011006">
    <property type="entry name" value="CheY-like_superfamily"/>
</dbReference>
<evidence type="ECO:0000256" key="1">
    <source>
        <dbReference type="ARBA" id="ARBA00022741"/>
    </source>
</evidence>
<evidence type="ECO:0000259" key="9">
    <source>
        <dbReference type="PROSITE" id="PS50045"/>
    </source>
</evidence>
<dbReference type="PROSITE" id="PS00675">
    <property type="entry name" value="SIGMA54_INTERACT_1"/>
    <property type="match status" value="1"/>
</dbReference>
<dbReference type="Gene3D" id="1.10.8.60">
    <property type="match status" value="1"/>
</dbReference>
<dbReference type="SUPFAM" id="SSF46689">
    <property type="entry name" value="Homeodomain-like"/>
    <property type="match status" value="1"/>
</dbReference>
<dbReference type="InterPro" id="IPR001789">
    <property type="entry name" value="Sig_transdc_resp-reg_receiver"/>
</dbReference>
<evidence type="ECO:0000256" key="5">
    <source>
        <dbReference type="ARBA" id="ARBA00023125"/>
    </source>
</evidence>
<dbReference type="SMART" id="SM00448">
    <property type="entry name" value="REC"/>
    <property type="match status" value="1"/>
</dbReference>
<dbReference type="PROSITE" id="PS50045">
    <property type="entry name" value="SIGMA54_INTERACT_4"/>
    <property type="match status" value="1"/>
</dbReference>
<feature type="domain" description="Sigma-54 factor interaction" evidence="9">
    <location>
        <begin position="146"/>
        <end position="375"/>
    </location>
</feature>
<reference evidence="11" key="1">
    <citation type="submission" date="2021-02" db="EMBL/GenBank/DDBJ databases">
        <title>Skermanella TT6 skin isolate.</title>
        <authorList>
            <person name="Lee K."/>
            <person name="Ganzorig M."/>
        </authorList>
    </citation>
    <scope>NUCLEOTIDE SEQUENCE</scope>
    <source>
        <strain evidence="11">TT6</strain>
    </source>
</reference>
<keyword evidence="12" id="KW-1185">Reference proteome</keyword>
<dbReference type="EMBL" id="CP067420">
    <property type="protein sequence ID" value="QQP87842.1"/>
    <property type="molecule type" value="Genomic_DNA"/>
</dbReference>
<dbReference type="InterPro" id="IPR002197">
    <property type="entry name" value="HTH_Fis"/>
</dbReference>
<dbReference type="Pfam" id="PF02954">
    <property type="entry name" value="HTH_8"/>
    <property type="match status" value="1"/>
</dbReference>
<dbReference type="PROSITE" id="PS00688">
    <property type="entry name" value="SIGMA54_INTERACT_3"/>
    <property type="match status" value="1"/>
</dbReference>
<dbReference type="InterPro" id="IPR002078">
    <property type="entry name" value="Sigma_54_int"/>
</dbReference>
<dbReference type="Gene3D" id="3.40.50.2300">
    <property type="match status" value="1"/>
</dbReference>
<evidence type="ECO:0000256" key="4">
    <source>
        <dbReference type="ARBA" id="ARBA00023015"/>
    </source>
</evidence>
<dbReference type="PANTHER" id="PTHR32071:SF57">
    <property type="entry name" value="C4-DICARBOXYLATE TRANSPORT TRANSCRIPTIONAL REGULATORY PROTEIN DCTD"/>
    <property type="match status" value="1"/>
</dbReference>
<keyword evidence="5" id="KW-0238">DNA-binding</keyword>